<dbReference type="PROSITE" id="PS01081">
    <property type="entry name" value="HTH_TETR_1"/>
    <property type="match status" value="1"/>
</dbReference>
<dbReference type="PRINTS" id="PR00455">
    <property type="entry name" value="HTHTETR"/>
</dbReference>
<dbReference type="PANTHER" id="PTHR43479">
    <property type="entry name" value="ACREF/ENVCD OPERON REPRESSOR-RELATED"/>
    <property type="match status" value="1"/>
</dbReference>
<evidence type="ECO:0000259" key="3">
    <source>
        <dbReference type="PROSITE" id="PS50977"/>
    </source>
</evidence>
<dbReference type="PANTHER" id="PTHR43479:SF11">
    <property type="entry name" value="ACREF_ENVCD OPERON REPRESSOR-RELATED"/>
    <property type="match status" value="1"/>
</dbReference>
<dbReference type="InterPro" id="IPR050624">
    <property type="entry name" value="HTH-type_Tx_Regulator"/>
</dbReference>
<dbReference type="InterPro" id="IPR009057">
    <property type="entry name" value="Homeodomain-like_sf"/>
</dbReference>
<proteinExistence type="predicted"/>
<protein>
    <submittedName>
        <fullName evidence="4">AcrR family transcriptional regulator</fullName>
    </submittedName>
</protein>
<accession>A0ABS4KGE6</accession>
<dbReference type="InterPro" id="IPR023772">
    <property type="entry name" value="DNA-bd_HTH_TetR-type_CS"/>
</dbReference>
<dbReference type="Gene3D" id="1.10.357.10">
    <property type="entry name" value="Tetracycline Repressor, domain 2"/>
    <property type="match status" value="1"/>
</dbReference>
<reference evidence="4 5" key="1">
    <citation type="submission" date="2021-03" db="EMBL/GenBank/DDBJ databases">
        <title>Genomic Encyclopedia of Type Strains, Phase IV (KMG-IV): sequencing the most valuable type-strain genomes for metagenomic binning, comparative biology and taxonomic classification.</title>
        <authorList>
            <person name="Goeker M."/>
        </authorList>
    </citation>
    <scope>NUCLEOTIDE SEQUENCE [LARGE SCALE GENOMIC DNA]</scope>
    <source>
        <strain evidence="4 5">DSM 27512</strain>
    </source>
</reference>
<dbReference type="Pfam" id="PF00440">
    <property type="entry name" value="TetR_N"/>
    <property type="match status" value="1"/>
</dbReference>
<dbReference type="Proteomes" id="UP001314903">
    <property type="component" value="Unassembled WGS sequence"/>
</dbReference>
<evidence type="ECO:0000256" key="2">
    <source>
        <dbReference type="PROSITE-ProRule" id="PRU00335"/>
    </source>
</evidence>
<evidence type="ECO:0000256" key="1">
    <source>
        <dbReference type="ARBA" id="ARBA00023125"/>
    </source>
</evidence>
<dbReference type="SUPFAM" id="SSF48498">
    <property type="entry name" value="Tetracyclin repressor-like, C-terminal domain"/>
    <property type="match status" value="1"/>
</dbReference>
<gene>
    <name evidence="4" type="ORF">J2Z35_000652</name>
</gene>
<sequence length="211" mass="24884">MPKDTFYNLSKEKKAQIYKIAIEEFADYSYEKVSITRIVEKAGIAKGSFYQYFENKKDLFMYIIDEIGKAKMESMTSLIENIDKMDFFEFLRQLFRKGIEFGKSKPELAKVLDRIMNEMPKEIKAEIYKEGEVKSLEMFENLLKAAIEKRQIRSDIDVRLVSYMITHLSMSVSEYHFQDMPVKEENFDKIIDTSDSMVEILERGLGFNVFK</sequence>
<dbReference type="InterPro" id="IPR049488">
    <property type="entry name" value="TM_1030-like_C"/>
</dbReference>
<comment type="caution">
    <text evidence="4">The sequence shown here is derived from an EMBL/GenBank/DDBJ whole genome shotgun (WGS) entry which is preliminary data.</text>
</comment>
<feature type="DNA-binding region" description="H-T-H motif" evidence="2">
    <location>
        <begin position="34"/>
        <end position="53"/>
    </location>
</feature>
<dbReference type="SUPFAM" id="SSF46689">
    <property type="entry name" value="Homeodomain-like"/>
    <property type="match status" value="1"/>
</dbReference>
<feature type="domain" description="HTH tetR-type" evidence="3">
    <location>
        <begin position="11"/>
        <end position="71"/>
    </location>
</feature>
<keyword evidence="1 2" id="KW-0238">DNA-binding</keyword>
<dbReference type="InterPro" id="IPR001647">
    <property type="entry name" value="HTH_TetR"/>
</dbReference>
<organism evidence="4 5">
    <name type="scientific">Acetoanaerobium pronyense</name>
    <dbReference type="NCBI Taxonomy" id="1482736"/>
    <lineage>
        <taxon>Bacteria</taxon>
        <taxon>Bacillati</taxon>
        <taxon>Bacillota</taxon>
        <taxon>Clostridia</taxon>
        <taxon>Peptostreptococcales</taxon>
        <taxon>Filifactoraceae</taxon>
        <taxon>Acetoanaerobium</taxon>
    </lineage>
</organism>
<keyword evidence="5" id="KW-1185">Reference proteome</keyword>
<dbReference type="InterPro" id="IPR036271">
    <property type="entry name" value="Tet_transcr_reg_TetR-rel_C_sf"/>
</dbReference>
<dbReference type="EMBL" id="JAGGLI010000005">
    <property type="protein sequence ID" value="MBP2026860.1"/>
    <property type="molecule type" value="Genomic_DNA"/>
</dbReference>
<dbReference type="Pfam" id="PF21256">
    <property type="entry name" value="TetR_C_5-like"/>
    <property type="match status" value="1"/>
</dbReference>
<evidence type="ECO:0000313" key="5">
    <source>
        <dbReference type="Proteomes" id="UP001314903"/>
    </source>
</evidence>
<name>A0ABS4KGE6_9FIRM</name>
<evidence type="ECO:0000313" key="4">
    <source>
        <dbReference type="EMBL" id="MBP2026860.1"/>
    </source>
</evidence>
<dbReference type="PROSITE" id="PS50977">
    <property type="entry name" value="HTH_TETR_2"/>
    <property type="match status" value="1"/>
</dbReference>
<dbReference type="RefSeq" id="WP_209659301.1">
    <property type="nucleotide sequence ID" value="NZ_JAGGLI010000005.1"/>
</dbReference>